<evidence type="ECO:0000313" key="2">
    <source>
        <dbReference type="Proteomes" id="UP001172680"/>
    </source>
</evidence>
<name>A0ACC2YH14_9PEZI</name>
<dbReference type="EMBL" id="JAPDRP010000032">
    <property type="protein sequence ID" value="KAJ9634511.1"/>
    <property type="molecule type" value="Genomic_DNA"/>
</dbReference>
<protein>
    <submittedName>
        <fullName evidence="1">Uncharacterized protein</fullName>
    </submittedName>
</protein>
<gene>
    <name evidence="1" type="ORF">H2199_008968</name>
</gene>
<proteinExistence type="predicted"/>
<organism evidence="1 2">
    <name type="scientific">Coniosporium tulheliwenetii</name>
    <dbReference type="NCBI Taxonomy" id="3383036"/>
    <lineage>
        <taxon>Eukaryota</taxon>
        <taxon>Fungi</taxon>
        <taxon>Dikarya</taxon>
        <taxon>Ascomycota</taxon>
        <taxon>Pezizomycotina</taxon>
        <taxon>Dothideomycetes</taxon>
        <taxon>Dothideomycetes incertae sedis</taxon>
        <taxon>Coniosporium</taxon>
    </lineage>
</organism>
<accession>A0ACC2YH14</accession>
<sequence>MFLKVPILEDAAQFKRHITAPIDYKKVNIAKGYRNLRTLLSSICLRRTKAVLPMAQFTTFTQSLDFTQNEREEYAQIERICKEALDLAVSGHKVKEAHQNVLEILLRLRLFCNNGSVYDGSGAHFSGEFMDPGEALSLLEQTGQAACYYCLCDVSSITRSNDDESALLTACHRVICSDCISSWKTAFAKRHPVTVVRYIMNKTVEKNVQNKQFRKLKLAHGAFAHGKGEDAKLKFQMLRELILPE</sequence>
<keyword evidence="2" id="KW-1185">Reference proteome</keyword>
<evidence type="ECO:0000313" key="1">
    <source>
        <dbReference type="EMBL" id="KAJ9634511.1"/>
    </source>
</evidence>
<reference evidence="1" key="1">
    <citation type="submission" date="2022-10" db="EMBL/GenBank/DDBJ databases">
        <title>Culturing micro-colonial fungi from biological soil crusts in the Mojave desert and describing Neophaeococcomyces mojavensis, and introducing the new genera and species Taxawa tesnikishii.</title>
        <authorList>
            <person name="Kurbessoian T."/>
            <person name="Stajich J.E."/>
        </authorList>
    </citation>
    <scope>NUCLEOTIDE SEQUENCE</scope>
    <source>
        <strain evidence="1">JES_115</strain>
    </source>
</reference>
<comment type="caution">
    <text evidence="1">The sequence shown here is derived from an EMBL/GenBank/DDBJ whole genome shotgun (WGS) entry which is preliminary data.</text>
</comment>
<dbReference type="Proteomes" id="UP001172680">
    <property type="component" value="Unassembled WGS sequence"/>
</dbReference>